<proteinExistence type="predicted"/>
<evidence type="ECO:0000313" key="2">
    <source>
        <dbReference type="Proteomes" id="UP000437875"/>
    </source>
</evidence>
<gene>
    <name evidence="1" type="ORF">GP711_13345</name>
</gene>
<dbReference type="RefSeq" id="WP_137496330.1">
    <property type="nucleotide sequence ID" value="NZ_BFQB01000070.1"/>
</dbReference>
<reference evidence="1 2" key="1">
    <citation type="submission" date="2019-10" db="EMBL/GenBank/DDBJ databases">
        <title>Antimicrobial-resistant enteric bacteria are widely distributed amongst people, animals and the environment in northern Tanzania.</title>
        <authorList>
            <person name="Subbiah M."/>
            <person name="Call D.R."/>
        </authorList>
    </citation>
    <scope>NUCLEOTIDE SEQUENCE [LARGE SCALE GENOMIC DNA]</scope>
    <source>
        <strain evidence="1 2">TzEc067</strain>
    </source>
</reference>
<sequence>MIPSIVSDINNLLNQLPVTKRFSALSERYSYLVKPAAELVKRLIIVKHPQVFEHASLDILHKLPVREDAYNEAPLKQLKMDLAELIQNWPELNRVSFWFEAKKTRAFFDRPLISYWQVLAFDGLWRFTQDDFPYAIEQIALRDFIDDKQIALTMAFELYKKAGRPRAWRERLKKEVADNDVLAQRLHSLLHPPVQNEQEREWKAQEAKWARQSKVARSKEERKRRDWKTHLTDHVDRFIQQMNETPGVLTDELFYLFEKMCEGRELTDPRIKNDWWRLIPEFGESVAHFYRNATCSFWRNHEPALSPEGILTYEFSWKTVVGLVGLEIEASETANWPANLTMAKAELACRYAASASDGFPDWFERLHNAFPQVVSRFIINEMRHELSAAITENHWGKVLEAVRWSGQWLWKPIAADVYQVLEAGDPKKLNYLKYLLKIIHQSDLPDEALWKLALTKCQLQMDDERLAIWYAVWVGVAPEASITSLTTHLQKIDKKETATRFAMFFVTTLNGDAGRSSDFVRHAFRGTFFLKILYLLMRQYIIPDEDTNSGSHRSLRQEAQRARDRLCSSLTDIQGKTAFDALTDIAHLLPEDVTRMSLLLRAKFVAAREGGFRRVVY</sequence>
<dbReference type="Proteomes" id="UP000437875">
    <property type="component" value="Unassembled WGS sequence"/>
</dbReference>
<protein>
    <submittedName>
        <fullName evidence="1">Uncharacterized protein</fullName>
    </submittedName>
</protein>
<accession>A0A6D0G0E2</accession>
<organism evidence="1 2">
    <name type="scientific">Escherichia coli</name>
    <dbReference type="NCBI Taxonomy" id="562"/>
    <lineage>
        <taxon>Bacteria</taxon>
        <taxon>Pseudomonadati</taxon>
        <taxon>Pseudomonadota</taxon>
        <taxon>Gammaproteobacteria</taxon>
        <taxon>Enterobacterales</taxon>
        <taxon>Enterobacteriaceae</taxon>
        <taxon>Escherichia</taxon>
    </lineage>
</organism>
<comment type="caution">
    <text evidence="1">The sequence shown here is derived from an EMBL/GenBank/DDBJ whole genome shotgun (WGS) entry which is preliminary data.</text>
</comment>
<name>A0A6D0G0E2_ECOLX</name>
<dbReference type="EMBL" id="WSGM01000006">
    <property type="protein sequence ID" value="KAE9731645.1"/>
    <property type="molecule type" value="Genomic_DNA"/>
</dbReference>
<dbReference type="AlphaFoldDB" id="A0A6D0G0E2"/>
<evidence type="ECO:0000313" key="1">
    <source>
        <dbReference type="EMBL" id="KAE9731645.1"/>
    </source>
</evidence>